<evidence type="ECO:0000256" key="2">
    <source>
        <dbReference type="ARBA" id="ARBA00022679"/>
    </source>
</evidence>
<dbReference type="InterPro" id="IPR018117">
    <property type="entry name" value="C5_DNA_meth_AS"/>
</dbReference>
<dbReference type="PROSITE" id="PS00094">
    <property type="entry name" value="C5_MTASE_1"/>
    <property type="match status" value="1"/>
</dbReference>
<dbReference type="EMBL" id="JANTHX010000008">
    <property type="protein sequence ID" value="MCS0500456.1"/>
    <property type="molecule type" value="Genomic_DNA"/>
</dbReference>
<dbReference type="GO" id="GO:0008168">
    <property type="term" value="F:methyltransferase activity"/>
    <property type="evidence" value="ECO:0007669"/>
    <property type="project" value="UniProtKB-KW"/>
</dbReference>
<reference evidence="5 6" key="1">
    <citation type="submission" date="2022-08" db="EMBL/GenBank/DDBJ databases">
        <authorList>
            <person name="Li F."/>
        </authorList>
    </citation>
    <scope>NUCLEOTIDE SEQUENCE [LARGE SCALE GENOMIC DNA]</scope>
    <source>
        <strain evidence="5 6">10F1B-8-1</strain>
    </source>
</reference>
<proteinExistence type="predicted"/>
<keyword evidence="2" id="KW-0808">Transferase</keyword>
<organism evidence="5 6">
    <name type="scientific">Protaetiibacter mangrovi</name>
    <dbReference type="NCBI Taxonomy" id="2970926"/>
    <lineage>
        <taxon>Bacteria</taxon>
        <taxon>Bacillati</taxon>
        <taxon>Actinomycetota</taxon>
        <taxon>Actinomycetes</taxon>
        <taxon>Micrococcales</taxon>
        <taxon>Microbacteriaceae</taxon>
        <taxon>Protaetiibacter</taxon>
    </lineage>
</organism>
<keyword evidence="1 5" id="KW-0489">Methyltransferase</keyword>
<sequence>MSQRPRLLDLFCCAGGAGMGYHRAGFEVVGVDIDPQPNYPFKFIQHDALTLDAEFLASFDAVHASPPCQSYSDLAKRNGNAHMWPRLIEPVREMLEGLGVPYIIENVEGAPLLDPVVLCGTMFPGLRVIRHRLFESNIDLTAPEHGKHPLVFTHDKRKAHYGKLDQNTSFVQVTGGGNCSIANAKDALGIDWMNKHELNESIPPAYTEYLGASLMRAVMQGEQRAA</sequence>
<evidence type="ECO:0000256" key="4">
    <source>
        <dbReference type="ARBA" id="ARBA00022747"/>
    </source>
</evidence>
<keyword evidence="3" id="KW-0949">S-adenosyl-L-methionine</keyword>
<evidence type="ECO:0000313" key="6">
    <source>
        <dbReference type="Proteomes" id="UP001205337"/>
    </source>
</evidence>
<keyword evidence="6" id="KW-1185">Reference proteome</keyword>
<accession>A0ABT1ZIC3</accession>
<dbReference type="SUPFAM" id="SSF53335">
    <property type="entry name" value="S-adenosyl-L-methionine-dependent methyltransferases"/>
    <property type="match status" value="1"/>
</dbReference>
<evidence type="ECO:0000256" key="3">
    <source>
        <dbReference type="ARBA" id="ARBA00022691"/>
    </source>
</evidence>
<comment type="caution">
    <text evidence="5">The sequence shown here is derived from an EMBL/GenBank/DDBJ whole genome shotgun (WGS) entry which is preliminary data.</text>
</comment>
<evidence type="ECO:0000313" key="5">
    <source>
        <dbReference type="EMBL" id="MCS0500456.1"/>
    </source>
</evidence>
<evidence type="ECO:0000256" key="1">
    <source>
        <dbReference type="ARBA" id="ARBA00022603"/>
    </source>
</evidence>
<dbReference type="InterPro" id="IPR029063">
    <property type="entry name" value="SAM-dependent_MTases_sf"/>
</dbReference>
<dbReference type="Pfam" id="PF00145">
    <property type="entry name" value="DNA_methylase"/>
    <property type="match status" value="1"/>
</dbReference>
<name>A0ABT1ZIC3_9MICO</name>
<gene>
    <name evidence="5" type="ORF">NUH29_12945</name>
</gene>
<dbReference type="Gene3D" id="3.40.50.150">
    <property type="entry name" value="Vaccinia Virus protein VP39"/>
    <property type="match status" value="1"/>
</dbReference>
<dbReference type="Proteomes" id="UP001205337">
    <property type="component" value="Unassembled WGS sequence"/>
</dbReference>
<dbReference type="GO" id="GO:0032259">
    <property type="term" value="P:methylation"/>
    <property type="evidence" value="ECO:0007669"/>
    <property type="project" value="UniProtKB-KW"/>
</dbReference>
<dbReference type="InterPro" id="IPR001525">
    <property type="entry name" value="C5_MeTfrase"/>
</dbReference>
<protein>
    <submittedName>
        <fullName evidence="5">DNA cytosine methyltransferase</fullName>
    </submittedName>
</protein>
<dbReference type="RefSeq" id="WP_258799623.1">
    <property type="nucleotide sequence ID" value="NZ_JANTHX010000008.1"/>
</dbReference>
<keyword evidence="4" id="KW-0680">Restriction system</keyword>